<reference evidence="4 5" key="1">
    <citation type="submission" date="2020-10" db="EMBL/GenBank/DDBJ databases">
        <title>Wide distribution of Phycisphaera-like planctomycetes from WD2101 soil group in peatlands and genome analysis of the first cultivated representative.</title>
        <authorList>
            <person name="Dedysh S.N."/>
            <person name="Beletsky A.V."/>
            <person name="Ivanova A."/>
            <person name="Kulichevskaya I.S."/>
            <person name="Suzina N.E."/>
            <person name="Philippov D.A."/>
            <person name="Rakitin A.L."/>
            <person name="Mardanov A.V."/>
            <person name="Ravin N.V."/>
        </authorList>
    </citation>
    <scope>NUCLEOTIDE SEQUENCE [LARGE SCALE GENOMIC DNA]</scope>
    <source>
        <strain evidence="4 5">M1803</strain>
    </source>
</reference>
<feature type="domain" description="DUF6797" evidence="3">
    <location>
        <begin position="122"/>
        <end position="208"/>
    </location>
</feature>
<accession>A0A7M2WYQ7</accession>
<dbReference type="KEGG" id="hbs:IPV69_04050"/>
<dbReference type="EMBL" id="CP063458">
    <property type="protein sequence ID" value="QOV90549.1"/>
    <property type="molecule type" value="Genomic_DNA"/>
</dbReference>
<gene>
    <name evidence="4" type="ORF">IPV69_04050</name>
</gene>
<dbReference type="SUPFAM" id="SSF63829">
    <property type="entry name" value="Calcium-dependent phosphotriesterase"/>
    <property type="match status" value="1"/>
</dbReference>
<dbReference type="InterPro" id="IPR046476">
    <property type="entry name" value="DUF6797"/>
</dbReference>
<dbReference type="PANTHER" id="PTHR33546">
    <property type="entry name" value="LARGE, MULTIFUNCTIONAL SECRETED PROTEIN-RELATED"/>
    <property type="match status" value="1"/>
</dbReference>
<dbReference type="RefSeq" id="WP_206293638.1">
    <property type="nucleotide sequence ID" value="NZ_CP063458.1"/>
</dbReference>
<evidence type="ECO:0000313" key="5">
    <source>
        <dbReference type="Proteomes" id="UP000593765"/>
    </source>
</evidence>
<feature type="region of interest" description="Disordered" evidence="1">
    <location>
        <begin position="26"/>
        <end position="54"/>
    </location>
</feature>
<evidence type="ECO:0000256" key="2">
    <source>
        <dbReference type="SAM" id="SignalP"/>
    </source>
</evidence>
<feature type="signal peptide" evidence="2">
    <location>
        <begin position="1"/>
        <end position="22"/>
    </location>
</feature>
<feature type="chain" id="PRO_5034229743" description="DUF6797 domain-containing protein" evidence="2">
    <location>
        <begin position="23"/>
        <end position="802"/>
    </location>
</feature>
<evidence type="ECO:0000313" key="4">
    <source>
        <dbReference type="EMBL" id="QOV90549.1"/>
    </source>
</evidence>
<organism evidence="4 5">
    <name type="scientific">Humisphaera borealis</name>
    <dbReference type="NCBI Taxonomy" id="2807512"/>
    <lineage>
        <taxon>Bacteria</taxon>
        <taxon>Pseudomonadati</taxon>
        <taxon>Planctomycetota</taxon>
        <taxon>Phycisphaerae</taxon>
        <taxon>Tepidisphaerales</taxon>
        <taxon>Tepidisphaeraceae</taxon>
        <taxon>Humisphaera</taxon>
    </lineage>
</organism>
<dbReference type="PANTHER" id="PTHR33546:SF1">
    <property type="entry name" value="LARGE, MULTIFUNCTIONAL SECRETED PROTEIN"/>
    <property type="match status" value="1"/>
</dbReference>
<protein>
    <recommendedName>
        <fullName evidence="3">DUF6797 domain-containing protein</fullName>
    </recommendedName>
</protein>
<dbReference type="Pfam" id="PF20601">
    <property type="entry name" value="DUF6797"/>
    <property type="match status" value="1"/>
</dbReference>
<name>A0A7M2WYQ7_9BACT</name>
<evidence type="ECO:0000259" key="3">
    <source>
        <dbReference type="Pfam" id="PF20601"/>
    </source>
</evidence>
<proteinExistence type="predicted"/>
<sequence>MLRYRGLALCVVSLVTGASVVAQVNKPADPKSADAKPSAAKPRKPATKPAENKPDEWLAQMDYGPFLMTSVARSGKAYKSEGFQADNGPKFPVDTIPDMVATKGIVIPLGPKDAKGKPAATVVFDTERLTMAAGWIGGWLDVTGSMLTNHKGTSLVAMEGKEAFRLSAADPAVGGIAPGSANTRFIGVYRGDKAVVLSYELKGVAVLETSAFDAETQTFSRQFQFGESAGPVSVPLVDAVNEVKIINGQVATLGAGDQKLRVALTNRSSPGELSVAGQRLVLSFPEGKGGKVEVTLTVQGANAPASLPAVKPSDFPSLVAAGPTRWKPITTAGKLGDAPGTAPKKGADPAFVVDDLTLPFKNDYNAWFRLGGHDFFSDGRAAVCTINGDVWIVSGIDAKLEKLTWTRFATGLYMPLGLRVIDDKVYVCGRDQITRLHDTNNDGEADYYENFSSAGETHPSYHGLVFDLQTDVAGNFYYARGGIGMKPELDGHGQLIALTKDGKTAKPIASGLRAPNGLGVVRGKWVTVGDNQGNWIPTSRVSLIDPAVTVGANPFLGFLPHHHQKTMPSEAAPPIVWIPHALDNSSGGQCDIPAGAWGEYAGQWIHTSFGAACAMLLLPDAATPDGQMPKQAAVARIPLDFATGIMRPRFNPKDGQLYVSGVGGGWQTKGTADGGLYRIRHTGKPGHLPTKFAVVSGGVQLSFAVALDKKDAADPGNYAVEQWNYKWTEKYGSPDFSAINPEKAGNDEVAVKSVIVSEDGKTVTLKLDKLMPVNQMLIECKLITADDKDLDVKVYATINSVP</sequence>
<dbReference type="Gene3D" id="2.120.10.30">
    <property type="entry name" value="TolB, C-terminal domain"/>
    <property type="match status" value="1"/>
</dbReference>
<evidence type="ECO:0000256" key="1">
    <source>
        <dbReference type="SAM" id="MobiDB-lite"/>
    </source>
</evidence>
<keyword evidence="2" id="KW-0732">Signal</keyword>
<dbReference type="AlphaFoldDB" id="A0A7M2WYQ7"/>
<dbReference type="Proteomes" id="UP000593765">
    <property type="component" value="Chromosome"/>
</dbReference>
<dbReference type="InterPro" id="IPR011042">
    <property type="entry name" value="6-blade_b-propeller_TolB-like"/>
</dbReference>
<keyword evidence="5" id="KW-1185">Reference proteome</keyword>